<evidence type="ECO:0000313" key="1">
    <source>
        <dbReference type="EMBL" id="KAA6185414.1"/>
    </source>
</evidence>
<dbReference type="GO" id="GO:0015562">
    <property type="term" value="F:efflux transmembrane transporter activity"/>
    <property type="evidence" value="ECO:0007669"/>
    <property type="project" value="InterPro"/>
</dbReference>
<dbReference type="AlphaFoldDB" id="A0A5M8FLP1"/>
<keyword evidence="2" id="KW-1185">Reference proteome</keyword>
<proteinExistence type="predicted"/>
<dbReference type="Gene3D" id="1.20.1600.10">
    <property type="entry name" value="Outer membrane efflux proteins (OEP)"/>
    <property type="match status" value="1"/>
</dbReference>
<dbReference type="OrthoDB" id="9786815at2"/>
<dbReference type="EMBL" id="VWXX01000010">
    <property type="protein sequence ID" value="KAA6185414.1"/>
    <property type="molecule type" value="Genomic_DNA"/>
</dbReference>
<accession>A0A5M8FLP1</accession>
<gene>
    <name evidence="1" type="ORF">F2Q65_08790</name>
</gene>
<dbReference type="Proteomes" id="UP000322981">
    <property type="component" value="Unassembled WGS sequence"/>
</dbReference>
<sequence length="345" mass="37549">MTCSNPLPVARRAGTLARLVLLAVLALGLASVGVAGPFGAVAHASTEPLPSPLTLEQALGYAAGHPRVLLAPGSKPASFPLARRQPLFLGCHALAFSGTRGRDDQRDVAWSGLVTAEAAQRLEIRQRFFDVLLADLSYARDNEALAVAFIQFDRASVRAELGQFSPLQVAELEAEYQLILRQRAASEASQRLTRSLLAQALGRPDDLPAELVTPDLTPPPASEASPALEAVVQAAVEHNPRVRQLLQDCSDAECALIRMDVQQQALELLTRLDLLRVIAEQARVESDWRDLKLDESRTMYELEVKADLGFSMSQQTRARRDEEQAALCRDLTRAELAALQGRPTP</sequence>
<comment type="caution">
    <text evidence="1">The sequence shown here is derived from an EMBL/GenBank/DDBJ whole genome shotgun (WGS) entry which is preliminary data.</text>
</comment>
<protein>
    <submittedName>
        <fullName evidence="1">TolC family protein</fullName>
    </submittedName>
</protein>
<dbReference type="SUPFAM" id="SSF56954">
    <property type="entry name" value="Outer membrane efflux proteins (OEP)"/>
    <property type="match status" value="1"/>
</dbReference>
<organism evidence="1 2">
    <name type="scientific">Thiohalocapsa marina</name>
    <dbReference type="NCBI Taxonomy" id="424902"/>
    <lineage>
        <taxon>Bacteria</taxon>
        <taxon>Pseudomonadati</taxon>
        <taxon>Pseudomonadota</taxon>
        <taxon>Gammaproteobacteria</taxon>
        <taxon>Chromatiales</taxon>
        <taxon>Chromatiaceae</taxon>
        <taxon>Thiohalocapsa</taxon>
    </lineage>
</organism>
<evidence type="ECO:0000313" key="2">
    <source>
        <dbReference type="Proteomes" id="UP000322981"/>
    </source>
</evidence>
<name>A0A5M8FLP1_9GAMM</name>
<reference evidence="1 2" key="1">
    <citation type="submission" date="2019-09" db="EMBL/GenBank/DDBJ databases">
        <title>Whole-genome sequence of the purple sulfur bacterium Thiohalocapsa marina DSM 19078.</title>
        <authorList>
            <person name="Kyndt J.A."/>
            <person name="Meyer T.E."/>
        </authorList>
    </citation>
    <scope>NUCLEOTIDE SEQUENCE [LARGE SCALE GENOMIC DNA]</scope>
    <source>
        <strain evidence="1 2">DSM 19078</strain>
    </source>
</reference>